<protein>
    <submittedName>
        <fullName evidence="1">Uncharacterized protein</fullName>
    </submittedName>
</protein>
<gene>
    <name evidence="1" type="ORF">METZ01_LOCUS88027</name>
</gene>
<reference evidence="1" key="1">
    <citation type="submission" date="2018-05" db="EMBL/GenBank/DDBJ databases">
        <authorList>
            <person name="Lanie J.A."/>
            <person name="Ng W.-L."/>
            <person name="Kazmierczak K.M."/>
            <person name="Andrzejewski T.M."/>
            <person name="Davidsen T.M."/>
            <person name="Wayne K.J."/>
            <person name="Tettelin H."/>
            <person name="Glass J.I."/>
            <person name="Rusch D."/>
            <person name="Podicherti R."/>
            <person name="Tsui H.-C.T."/>
            <person name="Winkler M.E."/>
        </authorList>
    </citation>
    <scope>NUCLEOTIDE SEQUENCE</scope>
</reference>
<dbReference type="AlphaFoldDB" id="A0A381V781"/>
<feature type="non-terminal residue" evidence="1">
    <location>
        <position position="36"/>
    </location>
</feature>
<name>A0A381V781_9ZZZZ</name>
<proteinExistence type="predicted"/>
<accession>A0A381V781</accession>
<organism evidence="1">
    <name type="scientific">marine metagenome</name>
    <dbReference type="NCBI Taxonomy" id="408172"/>
    <lineage>
        <taxon>unclassified sequences</taxon>
        <taxon>metagenomes</taxon>
        <taxon>ecological metagenomes</taxon>
    </lineage>
</organism>
<evidence type="ECO:0000313" key="1">
    <source>
        <dbReference type="EMBL" id="SVA35173.1"/>
    </source>
</evidence>
<dbReference type="EMBL" id="UINC01007808">
    <property type="protein sequence ID" value="SVA35173.1"/>
    <property type="molecule type" value="Genomic_DNA"/>
</dbReference>
<sequence length="36" mass="4027">MNKLSATSQSFVDACSISETELPWLFSLKKCGIEDF</sequence>